<dbReference type="RefSeq" id="WP_145692969.1">
    <property type="nucleotide sequence ID" value="NZ_VLJT01000050.1"/>
</dbReference>
<feature type="domain" description="YqeB PH" evidence="3">
    <location>
        <begin position="8"/>
        <end position="158"/>
    </location>
</feature>
<evidence type="ECO:0000256" key="1">
    <source>
        <dbReference type="SAM" id="Phobius"/>
    </source>
</evidence>
<dbReference type="InterPro" id="IPR056411">
    <property type="entry name" value="CysS_C"/>
</dbReference>
<feature type="domain" description="Cysteinyl-tRNA ligase anticodon binding" evidence="2">
    <location>
        <begin position="174"/>
        <end position="224"/>
    </location>
</feature>
<organism evidence="4 5">
    <name type="scientific">Rhodococcus rhodochrous J45</name>
    <dbReference type="NCBI Taxonomy" id="935266"/>
    <lineage>
        <taxon>Bacteria</taxon>
        <taxon>Bacillati</taxon>
        <taxon>Actinomycetota</taxon>
        <taxon>Actinomycetes</taxon>
        <taxon>Mycobacteriales</taxon>
        <taxon>Nocardiaceae</taxon>
        <taxon>Rhodococcus</taxon>
    </lineage>
</organism>
<dbReference type="EMBL" id="VLJT01000050">
    <property type="protein sequence ID" value="TWH09815.1"/>
    <property type="molecule type" value="Genomic_DNA"/>
</dbReference>
<dbReference type="Proteomes" id="UP000317573">
    <property type="component" value="Unassembled WGS sequence"/>
</dbReference>
<name>A0A562DJN5_RHORH</name>
<feature type="transmembrane region" description="Helical" evidence="1">
    <location>
        <begin position="12"/>
        <end position="35"/>
    </location>
</feature>
<dbReference type="Pfam" id="PF23494">
    <property type="entry name" value="bPH_10"/>
    <property type="match status" value="1"/>
</dbReference>
<evidence type="ECO:0000313" key="4">
    <source>
        <dbReference type="EMBL" id="TWH09815.1"/>
    </source>
</evidence>
<dbReference type="Pfam" id="PF23493">
    <property type="entry name" value="CysS_C"/>
    <property type="match status" value="1"/>
</dbReference>
<protein>
    <submittedName>
        <fullName evidence="4">Uncharacterized protein</fullName>
    </submittedName>
</protein>
<dbReference type="AlphaFoldDB" id="A0A562DJN5"/>
<keyword evidence="1" id="KW-0812">Transmembrane</keyword>
<keyword evidence="1" id="KW-1133">Transmembrane helix</keyword>
<evidence type="ECO:0000313" key="5">
    <source>
        <dbReference type="Proteomes" id="UP000317573"/>
    </source>
</evidence>
<sequence>MRMHDDATRVTVSPVVPWVLGILSALAGLGLGFVAPAVSKWAVETLPAVPGPLELLAGLTTTWTIPILTVVGIGVGLFLASSMIHESLALAVDSEGALLTQNDRDLYVPRAKVGSVFREGRDLVLLDSAERELARRKADDLNDRAVADAFTAHGYPWSEKNTHEESFTRWIEGHPGLDEQTHTLLRERREALSGKNTHLATALHEQLQELGVVVRDRGHHQEYRLLA</sequence>
<keyword evidence="1" id="KW-0472">Membrane</keyword>
<evidence type="ECO:0000259" key="3">
    <source>
        <dbReference type="Pfam" id="PF23494"/>
    </source>
</evidence>
<feature type="transmembrane region" description="Helical" evidence="1">
    <location>
        <begin position="55"/>
        <end position="80"/>
    </location>
</feature>
<evidence type="ECO:0000259" key="2">
    <source>
        <dbReference type="Pfam" id="PF23493"/>
    </source>
</evidence>
<gene>
    <name evidence="4" type="ORF">L618_000500001350</name>
</gene>
<reference evidence="4 5" key="1">
    <citation type="submission" date="2019-07" db="EMBL/GenBank/DDBJ databases">
        <title>Genome sequencing of lignin-degrading bacterial isolates.</title>
        <authorList>
            <person name="Gladden J."/>
        </authorList>
    </citation>
    <scope>NUCLEOTIDE SEQUENCE [LARGE SCALE GENOMIC DNA]</scope>
    <source>
        <strain evidence="4 5">J45</strain>
    </source>
</reference>
<accession>A0A562DJN5</accession>
<dbReference type="InterPro" id="IPR057798">
    <property type="entry name" value="PH_YqeB"/>
</dbReference>
<proteinExistence type="predicted"/>
<comment type="caution">
    <text evidence="4">The sequence shown here is derived from an EMBL/GenBank/DDBJ whole genome shotgun (WGS) entry which is preliminary data.</text>
</comment>